<dbReference type="Gene3D" id="3.90.550.10">
    <property type="entry name" value="Spore Coat Polysaccharide Biosynthesis Protein SpsA, Chain A"/>
    <property type="match status" value="1"/>
</dbReference>
<name>X7FC87_9RHOB</name>
<feature type="domain" description="Glycosyltransferase 2-like" evidence="5">
    <location>
        <begin position="20"/>
        <end position="141"/>
    </location>
</feature>
<evidence type="ECO:0000256" key="4">
    <source>
        <dbReference type="SAM" id="MobiDB-lite"/>
    </source>
</evidence>
<gene>
    <name evidence="6" type="ORF">RISW2_12230</name>
</gene>
<keyword evidence="2" id="KW-0328">Glycosyltransferase</keyword>
<accession>X7FC87</accession>
<dbReference type="PATRIC" id="fig|1449351.3.peg.482"/>
<keyword evidence="3 6" id="KW-0808">Transferase</keyword>
<dbReference type="EMBL" id="JAME01000003">
    <property type="protein sequence ID" value="ETX30430.1"/>
    <property type="molecule type" value="Genomic_DNA"/>
</dbReference>
<keyword evidence="7" id="KW-1185">Reference proteome</keyword>
<dbReference type="GO" id="GO:0016757">
    <property type="term" value="F:glycosyltransferase activity"/>
    <property type="evidence" value="ECO:0007669"/>
    <property type="project" value="UniProtKB-KW"/>
</dbReference>
<comment type="caution">
    <text evidence="6">The sequence shown here is derived from an EMBL/GenBank/DDBJ whole genome shotgun (WGS) entry which is preliminary data.</text>
</comment>
<dbReference type="STRING" id="1449351.RISW2_12230"/>
<evidence type="ECO:0000313" key="6">
    <source>
        <dbReference type="EMBL" id="ETX30430.1"/>
    </source>
</evidence>
<evidence type="ECO:0000256" key="2">
    <source>
        <dbReference type="ARBA" id="ARBA00022676"/>
    </source>
</evidence>
<dbReference type="eggNOG" id="COG1216">
    <property type="taxonomic scope" value="Bacteria"/>
</dbReference>
<dbReference type="AlphaFoldDB" id="X7FC87"/>
<evidence type="ECO:0000256" key="3">
    <source>
        <dbReference type="ARBA" id="ARBA00022679"/>
    </source>
</evidence>
<dbReference type="PANTHER" id="PTHR43179:SF12">
    <property type="entry name" value="GALACTOFURANOSYLTRANSFERASE GLFT2"/>
    <property type="match status" value="1"/>
</dbReference>
<dbReference type="RefSeq" id="WP_043766081.1">
    <property type="nucleotide sequence ID" value="NZ_JAME01000003.1"/>
</dbReference>
<reference evidence="6 7" key="1">
    <citation type="submission" date="2014-01" db="EMBL/GenBank/DDBJ databases">
        <title>Roseivivax isoporae LMG 25204 Genome Sequencing.</title>
        <authorList>
            <person name="Lai Q."/>
            <person name="Li G."/>
            <person name="Shao Z."/>
        </authorList>
    </citation>
    <scope>NUCLEOTIDE SEQUENCE [LARGE SCALE GENOMIC DNA]</scope>
    <source>
        <strain evidence="6 7">LMG 25204</strain>
    </source>
</reference>
<feature type="region of interest" description="Disordered" evidence="4">
    <location>
        <begin position="319"/>
        <end position="341"/>
    </location>
</feature>
<protein>
    <submittedName>
        <fullName evidence="6">Glycosyl transferase</fullName>
    </submittedName>
</protein>
<dbReference type="InterPro" id="IPR029044">
    <property type="entry name" value="Nucleotide-diphossugar_trans"/>
</dbReference>
<organism evidence="6 7">
    <name type="scientific">Roseivivax isoporae LMG 25204</name>
    <dbReference type="NCBI Taxonomy" id="1449351"/>
    <lineage>
        <taxon>Bacteria</taxon>
        <taxon>Pseudomonadati</taxon>
        <taxon>Pseudomonadota</taxon>
        <taxon>Alphaproteobacteria</taxon>
        <taxon>Rhodobacterales</taxon>
        <taxon>Roseobacteraceae</taxon>
        <taxon>Roseivivax</taxon>
    </lineage>
</organism>
<evidence type="ECO:0000256" key="1">
    <source>
        <dbReference type="ARBA" id="ARBA00006739"/>
    </source>
</evidence>
<evidence type="ECO:0000259" key="5">
    <source>
        <dbReference type="Pfam" id="PF00535"/>
    </source>
</evidence>
<dbReference type="PANTHER" id="PTHR43179">
    <property type="entry name" value="RHAMNOSYLTRANSFERASE WBBL"/>
    <property type="match status" value="1"/>
</dbReference>
<dbReference type="Pfam" id="PF00535">
    <property type="entry name" value="Glycos_transf_2"/>
    <property type="match status" value="1"/>
</dbReference>
<evidence type="ECO:0000313" key="7">
    <source>
        <dbReference type="Proteomes" id="UP000023430"/>
    </source>
</evidence>
<comment type="similarity">
    <text evidence="1">Belongs to the glycosyltransferase 2 family.</text>
</comment>
<dbReference type="SUPFAM" id="SSF53448">
    <property type="entry name" value="Nucleotide-diphospho-sugar transferases"/>
    <property type="match status" value="1"/>
</dbReference>
<dbReference type="OrthoDB" id="9771846at2"/>
<dbReference type="InterPro" id="IPR001173">
    <property type="entry name" value="Glyco_trans_2-like"/>
</dbReference>
<feature type="compositionally biased region" description="Basic residues" evidence="4">
    <location>
        <begin position="319"/>
        <end position="329"/>
    </location>
</feature>
<dbReference type="Proteomes" id="UP000023430">
    <property type="component" value="Unassembled WGS sequence"/>
</dbReference>
<proteinExistence type="inferred from homology"/>
<sequence length="341" mass="37542">MSTPRLLTVILNWRTPEMTLRAAEAAACALDGLDGEIVIVDNCSGDGSEEKLRAGVAEARWARDLPVRVIQSGRNGGFGAGNNAGIRAGRSDGVRPDYVYILNSDAFPDPSAIAVLLHHLESHPWVGIAGSFIYGEDGIPHATAFRFPSIASEFEGAARIGLVSKLMPDARVSLGVPNATRKVDWLAGASMLMRMDILDRSGLFDEAFFLYFEETELCRRVAALGAEVHYVLESRVMHLGSVSTGMRTWVRVPEYWYDSRWHYFTKTRGRAYAACATLAHLAGGVLCRLKLGLLRRPRVDPRRFLRTLAAHDARALLSRAHRPGSHPSRRPLGAPNAEDRR</sequence>